<comment type="subcellular location">
    <subcellularLocation>
        <location evidence="1 8">Nucleus</location>
    </subcellularLocation>
</comment>
<dbReference type="GO" id="GO:0006367">
    <property type="term" value="P:transcription initiation at RNA polymerase II promoter"/>
    <property type="evidence" value="ECO:0007669"/>
    <property type="project" value="UniProtKB-UniRule"/>
</dbReference>
<dbReference type="PANTHER" id="PTHR28580">
    <property type="entry name" value="GENERAL TRANSCRIPTION FACTOR IIH SUBUNIT 5"/>
    <property type="match status" value="1"/>
</dbReference>
<keyword evidence="7 8" id="KW-0539">Nucleus</keyword>
<evidence type="ECO:0000256" key="3">
    <source>
        <dbReference type="ARBA" id="ARBA00022763"/>
    </source>
</evidence>
<dbReference type="InterPro" id="IPR035935">
    <property type="entry name" value="TFB5-like_sf"/>
</dbReference>
<keyword evidence="10" id="KW-1185">Reference proteome</keyword>
<evidence type="ECO:0000313" key="10">
    <source>
        <dbReference type="Proteomes" id="UP000289152"/>
    </source>
</evidence>
<evidence type="ECO:0000256" key="8">
    <source>
        <dbReference type="RuleBase" id="RU368032"/>
    </source>
</evidence>
<evidence type="ECO:0000256" key="4">
    <source>
        <dbReference type="ARBA" id="ARBA00023015"/>
    </source>
</evidence>
<dbReference type="STRING" id="5217.A0A4Q1BRR8"/>
<protein>
    <recommendedName>
        <fullName evidence="8">General transcription and DNA repair factor IIH subunit TFB5</fullName>
    </recommendedName>
</protein>
<dbReference type="GO" id="GO:0006294">
    <property type="term" value="P:nucleotide-excision repair, preincision complex assembly"/>
    <property type="evidence" value="ECO:0007669"/>
    <property type="project" value="TreeGrafter"/>
</dbReference>
<dbReference type="AlphaFoldDB" id="A0A4Q1BRR8"/>
<dbReference type="SMART" id="SM01395">
    <property type="entry name" value="Tbf5"/>
    <property type="match status" value="1"/>
</dbReference>
<dbReference type="EMBL" id="SDIL01000016">
    <property type="protein sequence ID" value="RXK40610.1"/>
    <property type="molecule type" value="Genomic_DNA"/>
</dbReference>
<keyword evidence="5 8" id="KW-0804">Transcription</keyword>
<evidence type="ECO:0000256" key="7">
    <source>
        <dbReference type="ARBA" id="ARBA00023242"/>
    </source>
</evidence>
<evidence type="ECO:0000256" key="5">
    <source>
        <dbReference type="ARBA" id="ARBA00023163"/>
    </source>
</evidence>
<gene>
    <name evidence="9" type="ORF">M231_02065</name>
</gene>
<dbReference type="GO" id="GO:0000439">
    <property type="term" value="C:transcription factor TFIIH core complex"/>
    <property type="evidence" value="ECO:0007669"/>
    <property type="project" value="UniProtKB-UniRule"/>
</dbReference>
<dbReference type="InterPro" id="IPR009400">
    <property type="entry name" value="TFIIH_TTDA/Tfb5"/>
</dbReference>
<dbReference type="Proteomes" id="UP000289152">
    <property type="component" value="Unassembled WGS sequence"/>
</dbReference>
<proteinExistence type="inferred from homology"/>
<dbReference type="VEuPathDB" id="FungiDB:TREMEDRAFT_29558"/>
<dbReference type="PANTHER" id="PTHR28580:SF1">
    <property type="entry name" value="GENERAL TRANSCRIPTION FACTOR IIH SUBUNIT 5"/>
    <property type="match status" value="1"/>
</dbReference>
<comment type="caution">
    <text evidence="9">The sequence shown here is derived from an EMBL/GenBank/DDBJ whole genome shotgun (WGS) entry which is preliminary data.</text>
</comment>
<dbReference type="SUPFAM" id="SSF142897">
    <property type="entry name" value="TFB5-like"/>
    <property type="match status" value="1"/>
</dbReference>
<name>A0A4Q1BRR8_TREME</name>
<dbReference type="OrthoDB" id="354at2759"/>
<accession>A0A4Q1BRR8</accession>
<keyword evidence="6 8" id="KW-0234">DNA repair</keyword>
<evidence type="ECO:0000313" key="9">
    <source>
        <dbReference type="EMBL" id="RXK40610.1"/>
    </source>
</evidence>
<dbReference type="GO" id="GO:0005675">
    <property type="term" value="C:transcription factor TFIIH holo complex"/>
    <property type="evidence" value="ECO:0007669"/>
    <property type="project" value="TreeGrafter"/>
</dbReference>
<keyword evidence="4 8" id="KW-0805">Transcription regulation</keyword>
<comment type="subunit">
    <text evidence="8">Component of the 7-subunit TFIIH core complex.</text>
</comment>
<comment type="function">
    <text evidence="8">In NER, TFIIH acts by opening DNA around the lesion to allow the excision of the damaged oligonucleotide and its replacement by a new DNA fragment. In transcription, TFIIH has an essential role in transcription initiation. When the pre-initiation complex (PIC) has been established, TFIIH is required for promoter opening and promoter escape.</text>
</comment>
<reference evidence="9 10" key="1">
    <citation type="submission" date="2016-06" db="EMBL/GenBank/DDBJ databases">
        <title>Evolution of pathogenesis and genome organization in the Tremellales.</title>
        <authorList>
            <person name="Cuomo C."/>
            <person name="Litvintseva A."/>
            <person name="Heitman J."/>
            <person name="Chen Y."/>
            <person name="Sun S."/>
            <person name="Springer D."/>
            <person name="Dromer F."/>
            <person name="Young S."/>
            <person name="Zeng Q."/>
            <person name="Chapman S."/>
            <person name="Gujja S."/>
            <person name="Saif S."/>
            <person name="Birren B."/>
        </authorList>
    </citation>
    <scope>NUCLEOTIDE SEQUENCE [LARGE SCALE GENOMIC DNA]</scope>
    <source>
        <strain evidence="9 10">ATCC 28783</strain>
    </source>
</reference>
<organism evidence="9 10">
    <name type="scientific">Tremella mesenterica</name>
    <name type="common">Jelly fungus</name>
    <dbReference type="NCBI Taxonomy" id="5217"/>
    <lineage>
        <taxon>Eukaryota</taxon>
        <taxon>Fungi</taxon>
        <taxon>Dikarya</taxon>
        <taxon>Basidiomycota</taxon>
        <taxon>Agaricomycotina</taxon>
        <taxon>Tremellomycetes</taxon>
        <taxon>Tremellales</taxon>
        <taxon>Tremellaceae</taxon>
        <taxon>Tremella</taxon>
    </lineage>
</organism>
<evidence type="ECO:0000256" key="1">
    <source>
        <dbReference type="ARBA" id="ARBA00004123"/>
    </source>
</evidence>
<evidence type="ECO:0000256" key="2">
    <source>
        <dbReference type="ARBA" id="ARBA00007470"/>
    </source>
</evidence>
<dbReference type="InParanoid" id="A0A4Q1BRR8"/>
<evidence type="ECO:0000256" key="6">
    <source>
        <dbReference type="ARBA" id="ARBA00023204"/>
    </source>
</evidence>
<dbReference type="FunCoup" id="A0A4Q1BRR8">
    <property type="interactions" value="62"/>
</dbReference>
<keyword evidence="3 8" id="KW-0227">DNA damage</keyword>
<sequence>MSTYSDPYAVKLTSGVLITCDSAAKQILLHIDSQRDGPSKFILRDIDETHVLVKKEHIEIMKDLLQVELEQNTYIRDPNI</sequence>
<comment type="similarity">
    <text evidence="2 8">Belongs to the TFB5 family.</text>
</comment>
<dbReference type="Pfam" id="PF06331">
    <property type="entry name" value="Tfb5"/>
    <property type="match status" value="1"/>
</dbReference>
<dbReference type="Gene3D" id="3.30.70.1220">
    <property type="entry name" value="TFB5-like"/>
    <property type="match status" value="1"/>
</dbReference>